<evidence type="ECO:0008006" key="4">
    <source>
        <dbReference type="Google" id="ProtNLM"/>
    </source>
</evidence>
<dbReference type="EMBL" id="ASPP01026519">
    <property type="protein sequence ID" value="ETO07091.1"/>
    <property type="molecule type" value="Genomic_DNA"/>
</dbReference>
<feature type="coiled-coil region" evidence="1">
    <location>
        <begin position="308"/>
        <end position="335"/>
    </location>
</feature>
<reference evidence="2 3" key="1">
    <citation type="journal article" date="2013" name="Curr. Biol.">
        <title>The Genome of the Foraminiferan Reticulomyxa filosa.</title>
        <authorList>
            <person name="Glockner G."/>
            <person name="Hulsmann N."/>
            <person name="Schleicher M."/>
            <person name="Noegel A.A."/>
            <person name="Eichinger L."/>
            <person name="Gallinger C."/>
            <person name="Pawlowski J."/>
            <person name="Sierra R."/>
            <person name="Euteneuer U."/>
            <person name="Pillet L."/>
            <person name="Moustafa A."/>
            <person name="Platzer M."/>
            <person name="Groth M."/>
            <person name="Szafranski K."/>
            <person name="Schliwa M."/>
        </authorList>
    </citation>
    <scope>NUCLEOTIDE SEQUENCE [LARGE SCALE GENOMIC DNA]</scope>
</reference>
<comment type="caution">
    <text evidence="2">The sequence shown here is derived from an EMBL/GenBank/DDBJ whole genome shotgun (WGS) entry which is preliminary data.</text>
</comment>
<gene>
    <name evidence="2" type="ORF">RFI_30302</name>
</gene>
<accession>X6M0F1</accession>
<sequence>MDNNYNYCVKDTFDLVDKLKRLENKKYTMIGADIKNFFLIIKIQELENALSWHIDEIIKKQKHNKNIWQKRKEYMINYYKDEELRLFSCDNRIYRTDRGVGMGDYDAPIAAQLVRAYKEMIWLKKKNMTVKNELIKIFGYMDDILIIIDEEKYGIEKFIKEDLEEIYNPWELEMTAGSVQKYLDLTIETDNNEKYGNDREIQINNGKLVIKNYKRKYNKEISNLELEENKIENRIQEIKTTIQNKTGQLTWLTRSIRDGKQEIRLLKERIKKDRKETESESLLRPNFRLVNINDSTDEEKTMKNKENIKSIQENISEETKEIVKIKKEIRELADIKR</sequence>
<evidence type="ECO:0000313" key="3">
    <source>
        <dbReference type="Proteomes" id="UP000023152"/>
    </source>
</evidence>
<dbReference type="Proteomes" id="UP000023152">
    <property type="component" value="Unassembled WGS sequence"/>
</dbReference>
<dbReference type="SUPFAM" id="SSF56672">
    <property type="entry name" value="DNA/RNA polymerases"/>
    <property type="match status" value="1"/>
</dbReference>
<evidence type="ECO:0000313" key="2">
    <source>
        <dbReference type="EMBL" id="ETO07091.1"/>
    </source>
</evidence>
<evidence type="ECO:0000256" key="1">
    <source>
        <dbReference type="SAM" id="Coils"/>
    </source>
</evidence>
<dbReference type="AlphaFoldDB" id="X6M0F1"/>
<keyword evidence="1" id="KW-0175">Coiled coil</keyword>
<feature type="coiled-coil region" evidence="1">
    <location>
        <begin position="210"/>
        <end position="280"/>
    </location>
</feature>
<dbReference type="InterPro" id="IPR043502">
    <property type="entry name" value="DNA/RNA_pol_sf"/>
</dbReference>
<organism evidence="2 3">
    <name type="scientific">Reticulomyxa filosa</name>
    <dbReference type="NCBI Taxonomy" id="46433"/>
    <lineage>
        <taxon>Eukaryota</taxon>
        <taxon>Sar</taxon>
        <taxon>Rhizaria</taxon>
        <taxon>Retaria</taxon>
        <taxon>Foraminifera</taxon>
        <taxon>Monothalamids</taxon>
        <taxon>Reticulomyxidae</taxon>
        <taxon>Reticulomyxa</taxon>
    </lineage>
</organism>
<proteinExistence type="predicted"/>
<keyword evidence="3" id="KW-1185">Reference proteome</keyword>
<name>X6M0F1_RETFI</name>
<protein>
    <recommendedName>
        <fullName evidence="4">Reverse transcriptase domain-containing protein</fullName>
    </recommendedName>
</protein>